<sequence length="170" mass="19113">MRTLLMLIVLNSCAVNVPQKKEVLPVIESNHAIALNELLATGHPVRLSIFDISPNQEGGEDRLLPEYVNYRTDSLWVIDRQNLDRIIREQQLQLSGAVSEETAIEAGRLVGVTHLLLLDSHTKMTKFGEFYSRSEKLLDVETGRILSIDTTVFLTPFRGRTIMVTNGVAR</sequence>
<reference evidence="1" key="1">
    <citation type="journal article" date="2015" name="Nature">
        <title>Complex archaea that bridge the gap between prokaryotes and eukaryotes.</title>
        <authorList>
            <person name="Spang A."/>
            <person name="Saw J.H."/>
            <person name="Jorgensen S.L."/>
            <person name="Zaremba-Niedzwiedzka K."/>
            <person name="Martijn J."/>
            <person name="Lind A.E."/>
            <person name="van Eijk R."/>
            <person name="Schleper C."/>
            <person name="Guy L."/>
            <person name="Ettema T.J."/>
        </authorList>
    </citation>
    <scope>NUCLEOTIDE SEQUENCE</scope>
</reference>
<comment type="caution">
    <text evidence="1">The sequence shown here is derived from an EMBL/GenBank/DDBJ whole genome shotgun (WGS) entry which is preliminary data.</text>
</comment>
<gene>
    <name evidence="1" type="ORF">LCGC14_2513770</name>
</gene>
<dbReference type="Gene3D" id="3.40.50.10610">
    <property type="entry name" value="ABC-type transport auxiliary lipoprotein component"/>
    <property type="match status" value="1"/>
</dbReference>
<protein>
    <submittedName>
        <fullName evidence="1">Uncharacterized protein</fullName>
    </submittedName>
</protein>
<organism evidence="1">
    <name type="scientific">marine sediment metagenome</name>
    <dbReference type="NCBI Taxonomy" id="412755"/>
    <lineage>
        <taxon>unclassified sequences</taxon>
        <taxon>metagenomes</taxon>
        <taxon>ecological metagenomes</taxon>
    </lineage>
</organism>
<accession>A0A0F9DA32</accession>
<dbReference type="AlphaFoldDB" id="A0A0F9DA32"/>
<dbReference type="EMBL" id="LAZR01040380">
    <property type="protein sequence ID" value="KKL14626.1"/>
    <property type="molecule type" value="Genomic_DNA"/>
</dbReference>
<evidence type="ECO:0000313" key="1">
    <source>
        <dbReference type="EMBL" id="KKL14626.1"/>
    </source>
</evidence>
<name>A0A0F9DA32_9ZZZZ</name>
<proteinExistence type="predicted"/>